<organism evidence="2 3">
    <name type="scientific">Oenococcus kitaharae DSM 17330</name>
    <dbReference type="NCBI Taxonomy" id="1045004"/>
    <lineage>
        <taxon>Bacteria</taxon>
        <taxon>Bacillati</taxon>
        <taxon>Bacillota</taxon>
        <taxon>Bacilli</taxon>
        <taxon>Lactobacillales</taxon>
        <taxon>Lactobacillaceae</taxon>
        <taxon>Oenococcus</taxon>
    </lineage>
</organism>
<protein>
    <recommendedName>
        <fullName evidence="1">Phage-Barnase-EndoU-ColicinE5/D-RelE like nuclease 4 domain-containing protein</fullName>
    </recommendedName>
</protein>
<dbReference type="RefSeq" id="WP_007744264.1">
    <property type="nucleotide sequence ID" value="NZ_CM001398.1"/>
</dbReference>
<proteinExistence type="predicted"/>
<dbReference type="OrthoDB" id="2361603at2"/>
<dbReference type="InterPro" id="IPR041420">
    <property type="entry name" value="PBECR4"/>
</dbReference>
<dbReference type="STRING" id="336988.NT96_03460"/>
<feature type="domain" description="Phage-Barnase-EndoU-ColicinE5/D-RelE like nuclease 4" evidence="1">
    <location>
        <begin position="29"/>
        <end position="182"/>
    </location>
</feature>
<comment type="caution">
    <text evidence="2">The sequence shown here is derived from an EMBL/GenBank/DDBJ whole genome shotgun (WGS) entry which is preliminary data.</text>
</comment>
<dbReference type="PATRIC" id="fig|1045004.4.peg.51"/>
<dbReference type="Proteomes" id="UP000004959">
    <property type="component" value="Chromosome"/>
</dbReference>
<dbReference type="AlphaFoldDB" id="G9WIN9"/>
<evidence type="ECO:0000313" key="3">
    <source>
        <dbReference type="Proteomes" id="UP000004959"/>
    </source>
</evidence>
<name>G9WIN9_9LACO</name>
<reference evidence="2 3" key="1">
    <citation type="journal article" date="2012" name="PLoS ONE">
        <title>Functional divergence in the genus oenococcus as predicted by genome sequencing of the newly-described species, Oenococcus kitaharae.</title>
        <authorList>
            <person name="Borneman A.R."/>
            <person name="McCarthy J.M."/>
            <person name="Chambers P.J."/>
            <person name="Bartowsky E.J."/>
        </authorList>
    </citation>
    <scope>NUCLEOTIDE SEQUENCE [LARGE SCALE GENOMIC DNA]</scope>
    <source>
        <strain evidence="3">DSM17330</strain>
    </source>
</reference>
<dbReference type="HOGENOM" id="CLU_1376939_0_0_9"/>
<keyword evidence="3" id="KW-1185">Reference proteome</keyword>
<dbReference type="Pfam" id="PF18813">
    <property type="entry name" value="PBECR4"/>
    <property type="match status" value="1"/>
</dbReference>
<dbReference type="EMBL" id="AFVZ01000001">
    <property type="protein sequence ID" value="EHN58178.1"/>
    <property type="molecule type" value="Genomic_DNA"/>
</dbReference>
<evidence type="ECO:0000259" key="1">
    <source>
        <dbReference type="Pfam" id="PF18813"/>
    </source>
</evidence>
<evidence type="ECO:0000313" key="2">
    <source>
        <dbReference type="EMBL" id="EHN58178.1"/>
    </source>
</evidence>
<sequence>MVYQHPTVSEYLHSRAYIIEEWRALHGQFKDTFLNKNTVYEYKQGKKLYKVHIDFTKGSFLHLLGLDYQAQKLDKARFWEKIDQNIDLNLDLLTFAHESFGSNKNTLVQLFEYKRSALKCADELFHEGVCISSAAVYPKLKYDLMLRSRKDTLGIALMQNPKGEPDHYILKSTLNLSRQLTNKGSQGNGQHTLYIGQG</sequence>
<accession>G9WIN9</accession>
<gene>
    <name evidence="2" type="ORF">OKIT_0049</name>
</gene>